<sequence>MGLAKRIIPCLDVKAGCVVKGVCFQNLKNVGSPVDLALFYSDWGADELVFLDIAASTDRRGTVSEWVKEVAEAISIPFTVGGGIASERDVEVLLKCGADKVSINSAAIGDPGLIRRLATNFGKQCVVIAIDASVREGEWRVFSHGGNRETSLILREWAREAADLGAGELLFTSMDHDGTCRGFACDTIAALANELTIPIIASGGAGKYEDFYDVFTRGEADAALAAGVFHDGRIKIPGLKSYLATKGVEVRNVLFNKI</sequence>
<dbReference type="Pfam" id="PF00977">
    <property type="entry name" value="His_biosynth"/>
    <property type="match status" value="1"/>
</dbReference>
<organism evidence="11 14">
    <name type="scientific">Sanguibacteroides justesenii</name>
    <dbReference type="NCBI Taxonomy" id="1547597"/>
    <lineage>
        <taxon>Bacteria</taxon>
        <taxon>Pseudomonadati</taxon>
        <taxon>Bacteroidota</taxon>
        <taxon>Bacteroidia</taxon>
        <taxon>Bacteroidales</taxon>
        <taxon>Porphyromonadaceae</taxon>
        <taxon>Sanguibacteroides</taxon>
    </lineage>
</organism>
<keyword evidence="4 9" id="KW-0028">Amino-acid biosynthesis</keyword>
<keyword evidence="9" id="KW-0963">Cytoplasm</keyword>
<dbReference type="NCBIfam" id="TIGR00735">
    <property type="entry name" value="hisF"/>
    <property type="match status" value="1"/>
</dbReference>
<dbReference type="GO" id="GO:0016829">
    <property type="term" value="F:lyase activity"/>
    <property type="evidence" value="ECO:0007669"/>
    <property type="project" value="UniProtKB-KW"/>
</dbReference>
<reference evidence="11" key="1">
    <citation type="submission" date="2014-07" db="EMBL/GenBank/DDBJ databases">
        <title>Porphyromonadaceae bacterium OUH 308042 = ATCC BAA-2681 = DSM 28342 draft genome.</title>
        <authorList>
            <person name="Sydenham T.V."/>
            <person name="Hasman H."/>
            <person name="Justensen U.S."/>
        </authorList>
    </citation>
    <scope>NUCLEOTIDE SEQUENCE [LARGE SCALE GENOMIC DNA]</scope>
    <source>
        <strain evidence="11">OUH 308042</strain>
    </source>
</reference>
<comment type="similarity">
    <text evidence="2 9 10">Belongs to the HisA/HisF family.</text>
</comment>
<evidence type="ECO:0000256" key="5">
    <source>
        <dbReference type="ARBA" id="ARBA00023102"/>
    </source>
</evidence>
<keyword evidence="6 9" id="KW-0456">Lyase</keyword>
<dbReference type="GO" id="GO:0005737">
    <property type="term" value="C:cytoplasm"/>
    <property type="evidence" value="ECO:0007669"/>
    <property type="project" value="UniProtKB-SubCell"/>
</dbReference>
<dbReference type="SUPFAM" id="SSF51366">
    <property type="entry name" value="Ribulose-phoshate binding barrel"/>
    <property type="match status" value="1"/>
</dbReference>
<gene>
    <name evidence="9" type="primary">hisF</name>
    <name evidence="11" type="ORF">BA92_01780</name>
    <name evidence="12" type="ORF">IE90_03000</name>
</gene>
<feature type="active site" evidence="9">
    <location>
        <position position="12"/>
    </location>
</feature>
<dbReference type="Proteomes" id="UP000031937">
    <property type="component" value="Unassembled WGS sequence"/>
</dbReference>
<evidence type="ECO:0000256" key="1">
    <source>
        <dbReference type="ARBA" id="ARBA00005091"/>
    </source>
</evidence>
<dbReference type="CDD" id="cd04731">
    <property type="entry name" value="HisF"/>
    <property type="match status" value="1"/>
</dbReference>
<dbReference type="HAMAP" id="MF_01013">
    <property type="entry name" value="HisF"/>
    <property type="match status" value="1"/>
</dbReference>
<dbReference type="OrthoDB" id="9781903at2"/>
<evidence type="ECO:0000256" key="8">
    <source>
        <dbReference type="ARBA" id="ARBA00047838"/>
    </source>
</evidence>
<dbReference type="EMBL" id="JPIU01000025">
    <property type="protein sequence ID" value="KIO46623.1"/>
    <property type="molecule type" value="Genomic_DNA"/>
</dbReference>
<evidence type="ECO:0000256" key="3">
    <source>
        <dbReference type="ARBA" id="ARBA00011152"/>
    </source>
</evidence>
<dbReference type="GO" id="GO:0000105">
    <property type="term" value="P:L-histidine biosynthetic process"/>
    <property type="evidence" value="ECO:0007669"/>
    <property type="project" value="UniProtKB-UniRule"/>
</dbReference>
<protein>
    <recommendedName>
        <fullName evidence="9">Imidazole glycerol phosphate synthase subunit HisF</fullName>
        <ecNumber evidence="9">4.3.2.10</ecNumber>
    </recommendedName>
    <alternativeName>
        <fullName evidence="9">IGP synthase cyclase subunit</fullName>
    </alternativeName>
    <alternativeName>
        <fullName evidence="9">IGP synthase subunit HisF</fullName>
    </alternativeName>
    <alternativeName>
        <fullName evidence="9">ImGP synthase subunit HisF</fullName>
        <shortName evidence="9">IGPS subunit HisF</shortName>
    </alternativeName>
</protein>
<evidence type="ECO:0000256" key="4">
    <source>
        <dbReference type="ARBA" id="ARBA00022605"/>
    </source>
</evidence>
<evidence type="ECO:0000256" key="10">
    <source>
        <dbReference type="RuleBase" id="RU003657"/>
    </source>
</evidence>
<evidence type="ECO:0000256" key="7">
    <source>
        <dbReference type="ARBA" id="ARBA00025475"/>
    </source>
</evidence>
<dbReference type="InterPro" id="IPR011060">
    <property type="entry name" value="RibuloseP-bd_barrel"/>
</dbReference>
<comment type="pathway">
    <text evidence="1 9">Amino-acid biosynthesis; L-histidine biosynthesis; L-histidine from 5-phospho-alpha-D-ribose 1-diphosphate: step 5/9.</text>
</comment>
<feature type="active site" evidence="9">
    <location>
        <position position="131"/>
    </location>
</feature>
<evidence type="ECO:0000313" key="14">
    <source>
        <dbReference type="Proteomes" id="UP000031980"/>
    </source>
</evidence>
<dbReference type="RefSeq" id="WP_041502410.1">
    <property type="nucleotide sequence ID" value="NZ_JPIT01000008.1"/>
</dbReference>
<dbReference type="Proteomes" id="UP000031980">
    <property type="component" value="Unassembled WGS sequence"/>
</dbReference>
<accession>A0A0C3MIV9</accession>
<evidence type="ECO:0000256" key="2">
    <source>
        <dbReference type="ARBA" id="ARBA00009667"/>
    </source>
</evidence>
<dbReference type="InterPro" id="IPR006062">
    <property type="entry name" value="His_biosynth"/>
</dbReference>
<dbReference type="PANTHER" id="PTHR21235:SF2">
    <property type="entry name" value="IMIDAZOLE GLYCEROL PHOSPHATE SYNTHASE HISHF"/>
    <property type="match status" value="1"/>
</dbReference>
<evidence type="ECO:0000256" key="6">
    <source>
        <dbReference type="ARBA" id="ARBA00023239"/>
    </source>
</evidence>
<reference evidence="12 13" key="2">
    <citation type="submission" date="2014-07" db="EMBL/GenBank/DDBJ databases">
        <title>Porphyromonadaceae bacterium OUH 334697 = ATCC BAA-2682 = DSM 28341 draft genome.</title>
        <authorList>
            <person name="Sydenham T.V."/>
            <person name="Hasman H."/>
            <person name="Justesen U.S."/>
        </authorList>
    </citation>
    <scope>NUCLEOTIDE SEQUENCE [LARGE SCALE GENOMIC DNA]</scope>
    <source>
        <strain evidence="12 13">OUH 334697</strain>
    </source>
</reference>
<dbReference type="Gene3D" id="3.20.20.70">
    <property type="entry name" value="Aldolase class I"/>
    <property type="match status" value="1"/>
</dbReference>
<dbReference type="InterPro" id="IPR013785">
    <property type="entry name" value="Aldolase_TIM"/>
</dbReference>
<dbReference type="AlphaFoldDB" id="A0A0C3MIV9"/>
<evidence type="ECO:0000313" key="12">
    <source>
        <dbReference type="EMBL" id="KIO46998.1"/>
    </source>
</evidence>
<evidence type="ECO:0000256" key="9">
    <source>
        <dbReference type="HAMAP-Rule" id="MF_01013"/>
    </source>
</evidence>
<evidence type="ECO:0000313" key="11">
    <source>
        <dbReference type="EMBL" id="KIO46623.1"/>
    </source>
</evidence>
<dbReference type="GO" id="GO:0000107">
    <property type="term" value="F:imidazoleglycerol-phosphate synthase activity"/>
    <property type="evidence" value="ECO:0007669"/>
    <property type="project" value="UniProtKB-UniRule"/>
</dbReference>
<comment type="subunit">
    <text evidence="3 9">Heterodimer of HisH and HisF.</text>
</comment>
<dbReference type="UniPathway" id="UPA00031">
    <property type="reaction ID" value="UER00010"/>
</dbReference>
<comment type="subcellular location">
    <subcellularLocation>
        <location evidence="9">Cytoplasm</location>
    </subcellularLocation>
</comment>
<dbReference type="InterPro" id="IPR050064">
    <property type="entry name" value="IGPS_HisA/HisF"/>
</dbReference>
<keyword evidence="5 9" id="KW-0368">Histidine biosynthesis</keyword>
<name>A0A0C3MIV9_9PORP</name>
<evidence type="ECO:0000313" key="13">
    <source>
        <dbReference type="Proteomes" id="UP000031937"/>
    </source>
</evidence>
<proteinExistence type="inferred from homology"/>
<dbReference type="PANTHER" id="PTHR21235">
    <property type="entry name" value="IMIDAZOLE GLYCEROL PHOSPHATE SYNTHASE SUBUNIT HISF/H IGP SYNTHASE SUBUNIT HISF/H"/>
    <property type="match status" value="1"/>
</dbReference>
<comment type="catalytic activity">
    <reaction evidence="8 9">
        <text>5-[(5-phospho-1-deoxy-D-ribulos-1-ylimino)methylamino]-1-(5-phospho-beta-D-ribosyl)imidazole-4-carboxamide + L-glutamine = D-erythro-1-(imidazol-4-yl)glycerol 3-phosphate + 5-amino-1-(5-phospho-beta-D-ribosyl)imidazole-4-carboxamide + L-glutamate + H(+)</text>
        <dbReference type="Rhea" id="RHEA:24793"/>
        <dbReference type="ChEBI" id="CHEBI:15378"/>
        <dbReference type="ChEBI" id="CHEBI:29985"/>
        <dbReference type="ChEBI" id="CHEBI:58278"/>
        <dbReference type="ChEBI" id="CHEBI:58359"/>
        <dbReference type="ChEBI" id="CHEBI:58475"/>
        <dbReference type="ChEBI" id="CHEBI:58525"/>
        <dbReference type="EC" id="4.3.2.10"/>
    </reaction>
</comment>
<comment type="function">
    <text evidence="7 9">IGPS catalyzes the conversion of PRFAR and glutamine to IGP, AICAR and glutamate. The HisF subunit catalyzes the cyclization activity that produces IGP and AICAR from PRFAR using the ammonia provided by the HisH subunit.</text>
</comment>
<dbReference type="InterPro" id="IPR004651">
    <property type="entry name" value="HisF"/>
</dbReference>
<keyword evidence="14" id="KW-1185">Reference proteome</keyword>
<dbReference type="EC" id="4.3.2.10" evidence="9"/>
<comment type="caution">
    <text evidence="11">The sequence shown here is derived from an EMBL/GenBank/DDBJ whole genome shotgun (WGS) entry which is preliminary data.</text>
</comment>
<dbReference type="EMBL" id="JPIT01000008">
    <property type="protein sequence ID" value="KIO46998.1"/>
    <property type="molecule type" value="Genomic_DNA"/>
</dbReference>